<dbReference type="GO" id="GO:0004383">
    <property type="term" value="F:guanylate cyclase activity"/>
    <property type="evidence" value="ECO:0007669"/>
    <property type="project" value="UniProtKB-EC"/>
</dbReference>
<dbReference type="Gene3D" id="6.10.250.780">
    <property type="match status" value="1"/>
</dbReference>
<dbReference type="Pfam" id="PF07701">
    <property type="entry name" value="HNOBA"/>
    <property type="match status" value="1"/>
</dbReference>
<dbReference type="EC" id="4.6.1.2" evidence="3"/>
<dbReference type="PANTHER" id="PTHR11920:SF335">
    <property type="entry name" value="GUANYLATE CYCLASE"/>
    <property type="match status" value="1"/>
</dbReference>
<dbReference type="EMBL" id="JAODUP010000945">
    <property type="protein sequence ID" value="KAK2142508.1"/>
    <property type="molecule type" value="Genomic_DNA"/>
</dbReference>
<keyword evidence="9" id="KW-0342">GTP-binding</keyword>
<comment type="subcellular location">
    <subcellularLocation>
        <location evidence="2">Cytoplasm</location>
    </subcellularLocation>
    <subcellularLocation>
        <location evidence="1">Membrane</location>
        <topology evidence="1">Single-pass type I membrane protein</topology>
    </subcellularLocation>
</comment>
<evidence type="ECO:0000256" key="9">
    <source>
        <dbReference type="ARBA" id="ARBA00023134"/>
    </source>
</evidence>
<dbReference type="AlphaFoldDB" id="A0AAD9MSH5"/>
<evidence type="ECO:0000259" key="14">
    <source>
        <dbReference type="PROSITE" id="PS50125"/>
    </source>
</evidence>
<dbReference type="PANTHER" id="PTHR11920">
    <property type="entry name" value="GUANYLYL CYCLASE"/>
    <property type="match status" value="1"/>
</dbReference>
<dbReference type="Gene3D" id="3.30.70.1230">
    <property type="entry name" value="Nucleotide cyclase"/>
    <property type="match status" value="1"/>
</dbReference>
<evidence type="ECO:0000256" key="13">
    <source>
        <dbReference type="RuleBase" id="RU000405"/>
    </source>
</evidence>
<dbReference type="Pfam" id="PF00211">
    <property type="entry name" value="Guanylate_cyc"/>
    <property type="match status" value="1"/>
</dbReference>
<dbReference type="InterPro" id="IPR001054">
    <property type="entry name" value="A/G_cyclase"/>
</dbReference>
<evidence type="ECO:0000256" key="8">
    <source>
        <dbReference type="ARBA" id="ARBA00022989"/>
    </source>
</evidence>
<proteinExistence type="inferred from homology"/>
<feature type="domain" description="Guanylate cyclase" evidence="14">
    <location>
        <begin position="50"/>
        <end position="178"/>
    </location>
</feature>
<keyword evidence="6" id="KW-0732">Signal</keyword>
<comment type="similarity">
    <text evidence="13">Belongs to the adenylyl cyclase class-4/guanylyl cyclase family.</text>
</comment>
<dbReference type="InterPro" id="IPR018297">
    <property type="entry name" value="A/G_cyclase_CS"/>
</dbReference>
<evidence type="ECO:0000256" key="10">
    <source>
        <dbReference type="ARBA" id="ARBA00023136"/>
    </source>
</evidence>
<keyword evidence="7" id="KW-0547">Nucleotide-binding</keyword>
<dbReference type="GO" id="GO:0035556">
    <property type="term" value="P:intracellular signal transduction"/>
    <property type="evidence" value="ECO:0007669"/>
    <property type="project" value="InterPro"/>
</dbReference>
<dbReference type="GO" id="GO:0004016">
    <property type="term" value="F:adenylate cyclase activity"/>
    <property type="evidence" value="ECO:0007669"/>
    <property type="project" value="TreeGrafter"/>
</dbReference>
<dbReference type="CDD" id="cd07302">
    <property type="entry name" value="CHD"/>
    <property type="match status" value="1"/>
</dbReference>
<name>A0AAD9MSH5_9ANNE</name>
<dbReference type="FunFam" id="3.30.70.1230:FF:000007">
    <property type="entry name" value="Guanylate cyclase soluble subunit alpha-3"/>
    <property type="match status" value="1"/>
</dbReference>
<evidence type="ECO:0000256" key="5">
    <source>
        <dbReference type="ARBA" id="ARBA00022692"/>
    </source>
</evidence>
<keyword evidence="12" id="KW-0141">cGMP biosynthesis</keyword>
<evidence type="ECO:0000256" key="1">
    <source>
        <dbReference type="ARBA" id="ARBA00004479"/>
    </source>
</evidence>
<keyword evidence="16" id="KW-1185">Reference proteome</keyword>
<evidence type="ECO:0000256" key="2">
    <source>
        <dbReference type="ARBA" id="ARBA00004496"/>
    </source>
</evidence>
<dbReference type="GO" id="GO:0001653">
    <property type="term" value="F:peptide receptor activity"/>
    <property type="evidence" value="ECO:0007669"/>
    <property type="project" value="TreeGrafter"/>
</dbReference>
<keyword evidence="10" id="KW-0472">Membrane</keyword>
<evidence type="ECO:0000256" key="3">
    <source>
        <dbReference type="ARBA" id="ARBA00012202"/>
    </source>
</evidence>
<dbReference type="SUPFAM" id="SSF55073">
    <property type="entry name" value="Nucleotide cyclase"/>
    <property type="match status" value="1"/>
</dbReference>
<keyword evidence="4" id="KW-0963">Cytoplasm</keyword>
<dbReference type="Proteomes" id="UP001208570">
    <property type="component" value="Unassembled WGS sequence"/>
</dbReference>
<dbReference type="SMART" id="SM00044">
    <property type="entry name" value="CYCc"/>
    <property type="match status" value="1"/>
</dbReference>
<dbReference type="InterPro" id="IPR011645">
    <property type="entry name" value="HNOB_dom_associated"/>
</dbReference>
<evidence type="ECO:0000256" key="11">
    <source>
        <dbReference type="ARBA" id="ARBA00023239"/>
    </source>
</evidence>
<gene>
    <name evidence="15" type="ORF">LSH36_945g00011</name>
</gene>
<evidence type="ECO:0000256" key="12">
    <source>
        <dbReference type="ARBA" id="ARBA00023293"/>
    </source>
</evidence>
<evidence type="ECO:0000256" key="7">
    <source>
        <dbReference type="ARBA" id="ARBA00022741"/>
    </source>
</evidence>
<keyword evidence="11 13" id="KW-0456">Lyase</keyword>
<comment type="caution">
    <text evidence="15">The sequence shown here is derived from an EMBL/GenBank/DDBJ whole genome shotgun (WGS) entry which is preliminary data.</text>
</comment>
<accession>A0AAD9MSH5</accession>
<keyword evidence="5" id="KW-0812">Transmembrane</keyword>
<evidence type="ECO:0000313" key="16">
    <source>
        <dbReference type="Proteomes" id="UP001208570"/>
    </source>
</evidence>
<dbReference type="GO" id="GO:0005525">
    <property type="term" value="F:GTP binding"/>
    <property type="evidence" value="ECO:0007669"/>
    <property type="project" value="UniProtKB-KW"/>
</dbReference>
<reference evidence="15" key="1">
    <citation type="journal article" date="2023" name="Mol. Biol. Evol.">
        <title>Third-Generation Sequencing Reveals the Adaptive Role of the Epigenome in Three Deep-Sea Polychaetes.</title>
        <authorList>
            <person name="Perez M."/>
            <person name="Aroh O."/>
            <person name="Sun Y."/>
            <person name="Lan Y."/>
            <person name="Juniper S.K."/>
            <person name="Young C.R."/>
            <person name="Angers B."/>
            <person name="Qian P.Y."/>
        </authorList>
    </citation>
    <scope>NUCLEOTIDE SEQUENCE</scope>
    <source>
        <strain evidence="15">P08H-3</strain>
    </source>
</reference>
<dbReference type="GO" id="GO:0005886">
    <property type="term" value="C:plasma membrane"/>
    <property type="evidence" value="ECO:0007669"/>
    <property type="project" value="TreeGrafter"/>
</dbReference>
<dbReference type="InterPro" id="IPR050401">
    <property type="entry name" value="Cyclic_nucleotide_synthase"/>
</dbReference>
<sequence length="285" mass="31579">MTAELKRTALALDEEKKKTDLLLYQMLPRKVADQLKDGKPVKAERYEEVTILFSDIVTFTNISAAVTPIEIVSMLNNMYTRFDDLTEVHGVYKVETIGDAYMIVSGAPEACRDHTERVAKFSLDMIAASRKVMSPATGKPLQIRAGFHSGPVVAGVVGDKMPRYCLFGDTVNTASRMESHGHPGKIHVSPFAYSFLADNPKYVLESRGGIEVKGKGLMTTYWLRGMADGSVWNNEYDGNDLMETSTFEYYKKHGLPTVLNGVDSHKKTNSVSKVHNKKSSICVVS</sequence>
<dbReference type="GO" id="GO:0007168">
    <property type="term" value="P:receptor guanylyl cyclase signaling pathway"/>
    <property type="evidence" value="ECO:0007669"/>
    <property type="project" value="TreeGrafter"/>
</dbReference>
<dbReference type="PROSITE" id="PS00452">
    <property type="entry name" value="GUANYLATE_CYCLASE_1"/>
    <property type="match status" value="1"/>
</dbReference>
<dbReference type="PROSITE" id="PS50125">
    <property type="entry name" value="GUANYLATE_CYCLASE_2"/>
    <property type="match status" value="1"/>
</dbReference>
<dbReference type="InterPro" id="IPR029787">
    <property type="entry name" value="Nucleotide_cyclase"/>
</dbReference>
<dbReference type="GO" id="GO:0005737">
    <property type="term" value="C:cytoplasm"/>
    <property type="evidence" value="ECO:0007669"/>
    <property type="project" value="UniProtKB-SubCell"/>
</dbReference>
<keyword evidence="8" id="KW-1133">Transmembrane helix</keyword>
<evidence type="ECO:0000256" key="4">
    <source>
        <dbReference type="ARBA" id="ARBA00022490"/>
    </source>
</evidence>
<organism evidence="15 16">
    <name type="scientific">Paralvinella palmiformis</name>
    <dbReference type="NCBI Taxonomy" id="53620"/>
    <lineage>
        <taxon>Eukaryota</taxon>
        <taxon>Metazoa</taxon>
        <taxon>Spiralia</taxon>
        <taxon>Lophotrochozoa</taxon>
        <taxon>Annelida</taxon>
        <taxon>Polychaeta</taxon>
        <taxon>Sedentaria</taxon>
        <taxon>Canalipalpata</taxon>
        <taxon>Terebellida</taxon>
        <taxon>Terebelliformia</taxon>
        <taxon>Alvinellidae</taxon>
        <taxon>Paralvinella</taxon>
    </lineage>
</organism>
<evidence type="ECO:0000256" key="6">
    <source>
        <dbReference type="ARBA" id="ARBA00022729"/>
    </source>
</evidence>
<evidence type="ECO:0000313" key="15">
    <source>
        <dbReference type="EMBL" id="KAK2142508.1"/>
    </source>
</evidence>
<protein>
    <recommendedName>
        <fullName evidence="3">guanylate cyclase</fullName>
        <ecNumber evidence="3">4.6.1.2</ecNumber>
    </recommendedName>
</protein>